<dbReference type="PANTHER" id="PTHR43943">
    <property type="entry name" value="DEHYDROGENASE/REDUCTASE (SDR FAMILY) MEMBER 4"/>
    <property type="match status" value="1"/>
</dbReference>
<organism evidence="4 5">
    <name type="scientific">Dictyobacter alpinus</name>
    <dbReference type="NCBI Taxonomy" id="2014873"/>
    <lineage>
        <taxon>Bacteria</taxon>
        <taxon>Bacillati</taxon>
        <taxon>Chloroflexota</taxon>
        <taxon>Ktedonobacteria</taxon>
        <taxon>Ktedonobacterales</taxon>
        <taxon>Dictyobacteraceae</taxon>
        <taxon>Dictyobacter</taxon>
    </lineage>
</organism>
<evidence type="ECO:0000313" key="5">
    <source>
        <dbReference type="Proteomes" id="UP000287171"/>
    </source>
</evidence>
<dbReference type="InterPro" id="IPR002347">
    <property type="entry name" value="SDR_fam"/>
</dbReference>
<reference evidence="5" key="1">
    <citation type="submission" date="2018-12" db="EMBL/GenBank/DDBJ databases">
        <title>Tengunoibacter tsumagoiensis gen. nov., sp. nov., Dictyobacter kobayashii sp. nov., D. alpinus sp. nov., and D. joshuensis sp. nov. and description of Dictyobacteraceae fam. nov. within the order Ktedonobacterales isolated from Tengu-no-mugimeshi.</title>
        <authorList>
            <person name="Wang C.M."/>
            <person name="Zheng Y."/>
            <person name="Sakai Y."/>
            <person name="Toyoda A."/>
            <person name="Minakuchi Y."/>
            <person name="Abe K."/>
            <person name="Yokota A."/>
            <person name="Yabe S."/>
        </authorList>
    </citation>
    <scope>NUCLEOTIDE SEQUENCE [LARGE SCALE GENOMIC DNA]</scope>
    <source>
        <strain evidence="5">Uno16</strain>
    </source>
</reference>
<feature type="domain" description="Ketoreductase" evidence="3">
    <location>
        <begin position="7"/>
        <end position="187"/>
    </location>
</feature>
<dbReference type="GO" id="GO:0016491">
    <property type="term" value="F:oxidoreductase activity"/>
    <property type="evidence" value="ECO:0007669"/>
    <property type="project" value="UniProtKB-KW"/>
</dbReference>
<evidence type="ECO:0000313" key="4">
    <source>
        <dbReference type="EMBL" id="GCE26973.1"/>
    </source>
</evidence>
<dbReference type="PRINTS" id="PR00080">
    <property type="entry name" value="SDRFAMILY"/>
</dbReference>
<dbReference type="Proteomes" id="UP000287171">
    <property type="component" value="Unassembled WGS sequence"/>
</dbReference>
<sequence length="247" mass="26039">MGKLDGKVAVITGSSSGIGLATAKLFVAEGAFVYLTGRRQEELDAAVNQLGKQVTAVQGDIANLEDLDRLYAIVKQRHGKIDILFANAGVNGEFHPLGMINEAQFDKVSDVNVKGTLFSVQKALPLLQEGGAIVLTASFAASAGMTNMSVYSATKAAIRSFSRTWAVELKERKIRVNVVSPGAIQTPSMDTVMSDDVKEALAASLPINRVGQADEVARAVLFLASDESSYITGTELQVDGGVSVPGH</sequence>
<proteinExistence type="inferred from homology"/>
<dbReference type="SMART" id="SM00822">
    <property type="entry name" value="PKS_KR"/>
    <property type="match status" value="1"/>
</dbReference>
<dbReference type="CDD" id="cd05233">
    <property type="entry name" value="SDR_c"/>
    <property type="match status" value="1"/>
</dbReference>
<dbReference type="AlphaFoldDB" id="A0A402B6H8"/>
<dbReference type="NCBIfam" id="NF005559">
    <property type="entry name" value="PRK07231.1"/>
    <property type="match status" value="1"/>
</dbReference>
<dbReference type="FunFam" id="3.40.50.720:FF:000084">
    <property type="entry name" value="Short-chain dehydrogenase reductase"/>
    <property type="match status" value="1"/>
</dbReference>
<keyword evidence="2" id="KW-0560">Oxidoreductase</keyword>
<evidence type="ECO:0000256" key="1">
    <source>
        <dbReference type="ARBA" id="ARBA00006484"/>
    </source>
</evidence>
<dbReference type="InterPro" id="IPR036291">
    <property type="entry name" value="NAD(P)-bd_dom_sf"/>
</dbReference>
<dbReference type="PROSITE" id="PS00061">
    <property type="entry name" value="ADH_SHORT"/>
    <property type="match status" value="1"/>
</dbReference>
<dbReference type="Pfam" id="PF13561">
    <property type="entry name" value="adh_short_C2"/>
    <property type="match status" value="1"/>
</dbReference>
<dbReference type="PRINTS" id="PR00081">
    <property type="entry name" value="GDHRDH"/>
</dbReference>
<accession>A0A402B6H8</accession>
<comment type="caution">
    <text evidence="4">The sequence shown here is derived from an EMBL/GenBank/DDBJ whole genome shotgun (WGS) entry which is preliminary data.</text>
</comment>
<dbReference type="Gene3D" id="3.40.50.720">
    <property type="entry name" value="NAD(P)-binding Rossmann-like Domain"/>
    <property type="match status" value="1"/>
</dbReference>
<evidence type="ECO:0000256" key="2">
    <source>
        <dbReference type="ARBA" id="ARBA00023002"/>
    </source>
</evidence>
<dbReference type="SUPFAM" id="SSF51735">
    <property type="entry name" value="NAD(P)-binding Rossmann-fold domains"/>
    <property type="match status" value="1"/>
</dbReference>
<keyword evidence="5" id="KW-1185">Reference proteome</keyword>
<gene>
    <name evidence="4" type="primary">ykvO_1</name>
    <name evidence="4" type="ORF">KDA_24570</name>
</gene>
<dbReference type="OrthoDB" id="9803333at2"/>
<dbReference type="EMBL" id="BIFT01000001">
    <property type="protein sequence ID" value="GCE26973.1"/>
    <property type="molecule type" value="Genomic_DNA"/>
</dbReference>
<comment type="similarity">
    <text evidence="1">Belongs to the short-chain dehydrogenases/reductases (SDR) family.</text>
</comment>
<dbReference type="RefSeq" id="WP_126627367.1">
    <property type="nucleotide sequence ID" value="NZ_BIFT01000001.1"/>
</dbReference>
<name>A0A402B6H8_9CHLR</name>
<dbReference type="InterPro" id="IPR020904">
    <property type="entry name" value="Sc_DH/Rdtase_CS"/>
</dbReference>
<protein>
    <submittedName>
        <fullName evidence="4">Putative oxidoreductase YkvO</fullName>
    </submittedName>
</protein>
<dbReference type="PANTHER" id="PTHR43943:SF2">
    <property type="entry name" value="DEHYDROGENASE_REDUCTASE 4"/>
    <property type="match status" value="1"/>
</dbReference>
<evidence type="ECO:0000259" key="3">
    <source>
        <dbReference type="SMART" id="SM00822"/>
    </source>
</evidence>
<dbReference type="InterPro" id="IPR057326">
    <property type="entry name" value="KR_dom"/>
</dbReference>